<dbReference type="EMBL" id="KZ819860">
    <property type="protein sequence ID" value="PWN51223.1"/>
    <property type="molecule type" value="Genomic_DNA"/>
</dbReference>
<gene>
    <name evidence="1" type="ORF">IE53DRAFT_304581</name>
</gene>
<reference evidence="1 2" key="1">
    <citation type="journal article" date="2018" name="Mol. Biol. Evol.">
        <title>Broad Genomic Sampling Reveals a Smut Pathogenic Ancestry of the Fungal Clade Ustilaginomycotina.</title>
        <authorList>
            <person name="Kijpornyongpan T."/>
            <person name="Mondo S.J."/>
            <person name="Barry K."/>
            <person name="Sandor L."/>
            <person name="Lee J."/>
            <person name="Lipzen A."/>
            <person name="Pangilinan J."/>
            <person name="LaButti K."/>
            <person name="Hainaut M."/>
            <person name="Henrissat B."/>
            <person name="Grigoriev I.V."/>
            <person name="Spatafora J.W."/>
            <person name="Aime M.C."/>
        </authorList>
    </citation>
    <scope>NUCLEOTIDE SEQUENCE [LARGE SCALE GENOMIC DNA]</scope>
    <source>
        <strain evidence="1 2">SA 807</strain>
    </source>
</reference>
<organism evidence="1 2">
    <name type="scientific">Violaceomyces palustris</name>
    <dbReference type="NCBI Taxonomy" id="1673888"/>
    <lineage>
        <taxon>Eukaryota</taxon>
        <taxon>Fungi</taxon>
        <taxon>Dikarya</taxon>
        <taxon>Basidiomycota</taxon>
        <taxon>Ustilaginomycotina</taxon>
        <taxon>Ustilaginomycetes</taxon>
        <taxon>Violaceomycetales</taxon>
        <taxon>Violaceomycetaceae</taxon>
        <taxon>Violaceomyces</taxon>
    </lineage>
</organism>
<feature type="non-terminal residue" evidence="1">
    <location>
        <position position="107"/>
    </location>
</feature>
<name>A0ACD0NZF4_9BASI</name>
<dbReference type="Proteomes" id="UP000245626">
    <property type="component" value="Unassembled WGS sequence"/>
</dbReference>
<evidence type="ECO:0000313" key="2">
    <source>
        <dbReference type="Proteomes" id="UP000245626"/>
    </source>
</evidence>
<evidence type="ECO:0000313" key="1">
    <source>
        <dbReference type="EMBL" id="PWN51223.1"/>
    </source>
</evidence>
<proteinExistence type="predicted"/>
<sequence>VSAARYATSADPRGHLPVFEYQCNGHTIMIDRETSYVRFTGIWQALGHTKADVVRLLEASPELEPVVRKIRGGFLKIQGTWLPFDVALNLSRRTAFNIRDALVPLFG</sequence>
<protein>
    <submittedName>
        <fullName evidence="1">DNA-binding domain of Mlu1-box binding protein MBP1</fullName>
    </submittedName>
</protein>
<keyword evidence="1" id="KW-0238">DNA-binding</keyword>
<keyword evidence="2" id="KW-1185">Reference proteome</keyword>
<feature type="non-terminal residue" evidence="1">
    <location>
        <position position="1"/>
    </location>
</feature>
<accession>A0ACD0NZF4</accession>